<reference evidence="1" key="1">
    <citation type="submission" date="2022-11" db="EMBL/GenBank/DDBJ databases">
        <authorList>
            <person name="Petersen C."/>
        </authorList>
    </citation>
    <scope>NUCLEOTIDE SEQUENCE</scope>
    <source>
        <strain evidence="1">IBT 21917</strain>
    </source>
</reference>
<evidence type="ECO:0000313" key="1">
    <source>
        <dbReference type="EMBL" id="KAJ5172194.1"/>
    </source>
</evidence>
<dbReference type="OrthoDB" id="376826at2759"/>
<sequence length="188" mass="20892">MPHANSDIMGEPIVNGEKIHSHFLHHLTSYPVVSDSIALFKSNPYGAKSLQYADQGYIRLAKPVLPFFSTPYSYVAPYVARIDSLGDQGLTQIDSRFPIVREDTQKIRGTIYNHASYPARFAGDVKEHLFDIYGSEYKKLGGDGFVTSGKAVITTGLVLSSESLNWATTWFYAAKEDVKGVVKEKTNH</sequence>
<dbReference type="EMBL" id="JAPQKO010000003">
    <property type="protein sequence ID" value="KAJ5172194.1"/>
    <property type="molecule type" value="Genomic_DNA"/>
</dbReference>
<keyword evidence="2" id="KW-1185">Reference proteome</keyword>
<gene>
    <name evidence="1" type="ORF">N7492_004787</name>
</gene>
<accession>A0A9W9LQC9</accession>
<proteinExistence type="predicted"/>
<comment type="caution">
    <text evidence="1">The sequence shown here is derived from an EMBL/GenBank/DDBJ whole genome shotgun (WGS) entry which is preliminary data.</text>
</comment>
<protein>
    <recommendedName>
        <fullName evidence="3">Pathogenesis associated protein Cap20</fullName>
    </recommendedName>
</protein>
<reference evidence="1" key="2">
    <citation type="journal article" date="2023" name="IMA Fungus">
        <title>Comparative genomic study of the Penicillium genus elucidates a diverse pangenome and 15 lateral gene transfer events.</title>
        <authorList>
            <person name="Petersen C."/>
            <person name="Sorensen T."/>
            <person name="Nielsen M.R."/>
            <person name="Sondergaard T.E."/>
            <person name="Sorensen J.L."/>
            <person name="Fitzpatrick D.A."/>
            <person name="Frisvad J.C."/>
            <person name="Nielsen K.L."/>
        </authorList>
    </citation>
    <scope>NUCLEOTIDE SEQUENCE</scope>
    <source>
        <strain evidence="1">IBT 21917</strain>
    </source>
</reference>
<name>A0A9W9LQC9_9EURO</name>
<dbReference type="AlphaFoldDB" id="A0A9W9LQC9"/>
<evidence type="ECO:0008006" key="3">
    <source>
        <dbReference type="Google" id="ProtNLM"/>
    </source>
</evidence>
<evidence type="ECO:0000313" key="2">
    <source>
        <dbReference type="Proteomes" id="UP001146351"/>
    </source>
</evidence>
<dbReference type="Proteomes" id="UP001146351">
    <property type="component" value="Unassembled WGS sequence"/>
</dbReference>
<organism evidence="1 2">
    <name type="scientific">Penicillium capsulatum</name>
    <dbReference type="NCBI Taxonomy" id="69766"/>
    <lineage>
        <taxon>Eukaryota</taxon>
        <taxon>Fungi</taxon>
        <taxon>Dikarya</taxon>
        <taxon>Ascomycota</taxon>
        <taxon>Pezizomycotina</taxon>
        <taxon>Eurotiomycetes</taxon>
        <taxon>Eurotiomycetidae</taxon>
        <taxon>Eurotiales</taxon>
        <taxon>Aspergillaceae</taxon>
        <taxon>Penicillium</taxon>
    </lineage>
</organism>